<dbReference type="Proteomes" id="UP000766336">
    <property type="component" value="Unassembled WGS sequence"/>
</dbReference>
<protein>
    <submittedName>
        <fullName evidence="3">Cupin domain-containing protein</fullName>
    </submittedName>
</protein>
<dbReference type="InterPro" id="IPR013096">
    <property type="entry name" value="Cupin_2"/>
</dbReference>
<comment type="caution">
    <text evidence="3">The sequence shown here is derived from an EMBL/GenBank/DDBJ whole genome shotgun (WGS) entry which is preliminary data.</text>
</comment>
<evidence type="ECO:0000259" key="2">
    <source>
        <dbReference type="Pfam" id="PF07883"/>
    </source>
</evidence>
<proteinExistence type="predicted"/>
<gene>
    <name evidence="3" type="ORF">KHU32_11880</name>
</gene>
<dbReference type="RefSeq" id="WP_213670300.1">
    <property type="nucleotide sequence ID" value="NZ_JAHCDA010000002.1"/>
</dbReference>
<keyword evidence="4" id="KW-1185">Reference proteome</keyword>
<evidence type="ECO:0000313" key="4">
    <source>
        <dbReference type="Proteomes" id="UP000766336"/>
    </source>
</evidence>
<organism evidence="3 4">
    <name type="scientific">Roseococcus pinisoli</name>
    <dbReference type="NCBI Taxonomy" id="2835040"/>
    <lineage>
        <taxon>Bacteria</taxon>
        <taxon>Pseudomonadati</taxon>
        <taxon>Pseudomonadota</taxon>
        <taxon>Alphaproteobacteria</taxon>
        <taxon>Acetobacterales</taxon>
        <taxon>Roseomonadaceae</taxon>
        <taxon>Roseococcus</taxon>
    </lineage>
</organism>
<keyword evidence="1" id="KW-0732">Signal</keyword>
<dbReference type="InterPro" id="IPR011051">
    <property type="entry name" value="RmlC_Cupin_sf"/>
</dbReference>
<sequence>MRLLPYLAAPLLIASVPAGAQEPARPTLLLRETIAGMPRGERQEVQVLTATIAPGQSTVFHTHSFPVTVFVLEGTFTLDLQGRGTAVVPAGQSMIEPPNVPMTGHNRSVTEPARVVIFYVADPGTPFLHPVQ</sequence>
<evidence type="ECO:0000313" key="3">
    <source>
        <dbReference type="EMBL" id="MBS7811638.1"/>
    </source>
</evidence>
<dbReference type="Pfam" id="PF07883">
    <property type="entry name" value="Cupin_2"/>
    <property type="match status" value="1"/>
</dbReference>
<feature type="domain" description="Cupin type-2" evidence="2">
    <location>
        <begin position="50"/>
        <end position="117"/>
    </location>
</feature>
<dbReference type="SUPFAM" id="SSF51182">
    <property type="entry name" value="RmlC-like cupins"/>
    <property type="match status" value="1"/>
</dbReference>
<dbReference type="InterPro" id="IPR014710">
    <property type="entry name" value="RmlC-like_jellyroll"/>
</dbReference>
<dbReference type="Gene3D" id="2.60.120.10">
    <property type="entry name" value="Jelly Rolls"/>
    <property type="match status" value="1"/>
</dbReference>
<accession>A0ABS5QGG1</accession>
<evidence type="ECO:0000256" key="1">
    <source>
        <dbReference type="SAM" id="SignalP"/>
    </source>
</evidence>
<reference evidence="3 4" key="1">
    <citation type="submission" date="2021-05" db="EMBL/GenBank/DDBJ databases">
        <title>Roseococcus sp. XZZS9, whole genome shotgun sequencing project.</title>
        <authorList>
            <person name="Zhao G."/>
            <person name="Shen L."/>
        </authorList>
    </citation>
    <scope>NUCLEOTIDE SEQUENCE [LARGE SCALE GENOMIC DNA]</scope>
    <source>
        <strain evidence="3 4">XZZS9</strain>
    </source>
</reference>
<name>A0ABS5QGG1_9PROT</name>
<feature type="signal peptide" evidence="1">
    <location>
        <begin position="1"/>
        <end position="20"/>
    </location>
</feature>
<feature type="chain" id="PRO_5045128466" evidence="1">
    <location>
        <begin position="21"/>
        <end position="132"/>
    </location>
</feature>
<dbReference type="PANTHER" id="PTHR38599:SF1">
    <property type="entry name" value="CUPIN DOMAIN PROTEIN (AFU_ORTHOLOGUE AFUA_3G13620)"/>
    <property type="match status" value="1"/>
</dbReference>
<dbReference type="PANTHER" id="PTHR38599">
    <property type="entry name" value="CUPIN DOMAIN PROTEIN (AFU_ORTHOLOGUE AFUA_3G13620)"/>
    <property type="match status" value="1"/>
</dbReference>
<dbReference type="EMBL" id="JAHCDA010000002">
    <property type="protein sequence ID" value="MBS7811638.1"/>
    <property type="molecule type" value="Genomic_DNA"/>
</dbReference>